<dbReference type="Proteomes" id="UP000198860">
    <property type="component" value="Unassembled WGS sequence"/>
</dbReference>
<dbReference type="EMBL" id="FNIZ01000031">
    <property type="protein sequence ID" value="SDP73776.1"/>
    <property type="molecule type" value="Genomic_DNA"/>
</dbReference>
<organism evidence="2 3">
    <name type="scientific">Halobacillus aidingensis</name>
    <dbReference type="NCBI Taxonomy" id="240303"/>
    <lineage>
        <taxon>Bacteria</taxon>
        <taxon>Bacillati</taxon>
        <taxon>Bacillota</taxon>
        <taxon>Bacilli</taxon>
        <taxon>Bacillales</taxon>
        <taxon>Bacillaceae</taxon>
        <taxon>Halobacillus</taxon>
    </lineage>
</organism>
<dbReference type="RefSeq" id="WP_089654759.1">
    <property type="nucleotide sequence ID" value="NZ_FNIZ01000031.1"/>
</dbReference>
<dbReference type="STRING" id="240303.SAMN05421677_13112"/>
<name>A0A1H0V6M9_HALAD</name>
<gene>
    <name evidence="2" type="ORF">SAMN05421677_13112</name>
</gene>
<proteinExistence type="predicted"/>
<accession>A0A1H0V6M9</accession>
<dbReference type="InterPro" id="IPR012454">
    <property type="entry name" value="DUF1659"/>
</dbReference>
<keyword evidence="3" id="KW-1185">Reference proteome</keyword>
<dbReference type="AlphaFoldDB" id="A0A1H0V6M9"/>
<protein>
    <recommendedName>
        <fullName evidence="1">DUF1659 domain-containing protein</fullName>
    </recommendedName>
</protein>
<reference evidence="3" key="1">
    <citation type="submission" date="2016-10" db="EMBL/GenBank/DDBJ databases">
        <authorList>
            <person name="Varghese N."/>
            <person name="Submissions S."/>
        </authorList>
    </citation>
    <scope>NUCLEOTIDE SEQUENCE [LARGE SCALE GENOMIC DNA]</scope>
    <source>
        <strain evidence="3">CGMCC 1.3703</strain>
    </source>
</reference>
<evidence type="ECO:0000313" key="2">
    <source>
        <dbReference type="EMBL" id="SDP73776.1"/>
    </source>
</evidence>
<sequence>MAVNTLKVDSRLQLVFSTGTDEDGNMILKRKSFNNIKTDATDEQLHEVSVALSPLQQHILVDIARDDRSVLTES</sequence>
<dbReference type="Pfam" id="PF07872">
    <property type="entry name" value="DUF1659"/>
    <property type="match status" value="1"/>
</dbReference>
<feature type="domain" description="DUF1659" evidence="1">
    <location>
        <begin position="2"/>
        <end position="73"/>
    </location>
</feature>
<dbReference type="OrthoDB" id="48766at2"/>
<evidence type="ECO:0000259" key="1">
    <source>
        <dbReference type="Pfam" id="PF07872"/>
    </source>
</evidence>
<evidence type="ECO:0000313" key="3">
    <source>
        <dbReference type="Proteomes" id="UP000198860"/>
    </source>
</evidence>